<feature type="domain" description="CN hydrolase" evidence="2">
    <location>
        <begin position="3"/>
        <end position="262"/>
    </location>
</feature>
<evidence type="ECO:0000256" key="1">
    <source>
        <dbReference type="ARBA" id="ARBA00022801"/>
    </source>
</evidence>
<gene>
    <name evidence="3" type="ORF">SAMN05421670_2381</name>
</gene>
<dbReference type="OrthoDB" id="9811121at2"/>
<dbReference type="CDD" id="cd07197">
    <property type="entry name" value="nitrilase"/>
    <property type="match status" value="1"/>
</dbReference>
<reference evidence="4" key="1">
    <citation type="submission" date="2016-10" db="EMBL/GenBank/DDBJ databases">
        <authorList>
            <person name="Varghese N."/>
            <person name="Submissions S."/>
        </authorList>
    </citation>
    <scope>NUCLEOTIDE SEQUENCE [LARGE SCALE GENOMIC DNA]</scope>
    <source>
        <strain evidence="4">DSM 11706</strain>
    </source>
</reference>
<keyword evidence="1 3" id="KW-0378">Hydrolase</keyword>
<keyword evidence="4" id="KW-1185">Reference proteome</keyword>
<dbReference type="InterPro" id="IPR050345">
    <property type="entry name" value="Aliph_Amidase/BUP"/>
</dbReference>
<dbReference type="Gene3D" id="3.60.110.10">
    <property type="entry name" value="Carbon-nitrogen hydrolase"/>
    <property type="match status" value="1"/>
</dbReference>
<dbReference type="SUPFAM" id="SSF56317">
    <property type="entry name" value="Carbon-nitrogen hydrolase"/>
    <property type="match status" value="1"/>
</dbReference>
<dbReference type="PANTHER" id="PTHR43674:SF16">
    <property type="entry name" value="CARBON-NITROGEN FAMILY, PUTATIVE (AFU_ORTHOLOGUE AFUA_5G02350)-RELATED"/>
    <property type="match status" value="1"/>
</dbReference>
<dbReference type="AlphaFoldDB" id="A0A1I5Z4A9"/>
<proteinExistence type="predicted"/>
<dbReference type="InterPro" id="IPR003010">
    <property type="entry name" value="C-N_Hydrolase"/>
</dbReference>
<evidence type="ECO:0000313" key="3">
    <source>
        <dbReference type="EMBL" id="SFQ51301.1"/>
    </source>
</evidence>
<accession>A0A1I5Z4A9</accession>
<dbReference type="Proteomes" id="UP000198734">
    <property type="component" value="Unassembled WGS sequence"/>
</dbReference>
<dbReference type="RefSeq" id="WP_093537117.1">
    <property type="nucleotide sequence ID" value="NZ_FOXU01000004.1"/>
</dbReference>
<dbReference type="GO" id="GO:0016811">
    <property type="term" value="F:hydrolase activity, acting on carbon-nitrogen (but not peptide) bonds, in linear amides"/>
    <property type="evidence" value="ECO:0007669"/>
    <property type="project" value="TreeGrafter"/>
</dbReference>
<evidence type="ECO:0000259" key="2">
    <source>
        <dbReference type="PROSITE" id="PS50263"/>
    </source>
</evidence>
<protein>
    <submittedName>
        <fullName evidence="3">Predicted amidohydrolase</fullName>
    </submittedName>
</protein>
<evidence type="ECO:0000313" key="4">
    <source>
        <dbReference type="Proteomes" id="UP000198734"/>
    </source>
</evidence>
<dbReference type="Pfam" id="PF00795">
    <property type="entry name" value="CN_hydrolase"/>
    <property type="match status" value="1"/>
</dbReference>
<dbReference type="InterPro" id="IPR036526">
    <property type="entry name" value="C-N_Hydrolase_sf"/>
</dbReference>
<name>A0A1I5Z4A9_9BACI</name>
<dbReference type="PROSITE" id="PS50263">
    <property type="entry name" value="CN_HYDROLASE"/>
    <property type="match status" value="1"/>
</dbReference>
<sequence length="281" mass="31388">MKLIVAALQNSVYKGSYEKNLSLITLKTESLVLHHKPYLIAYSELMNVPTRPSNHNASYFDYAETMHGETVKRTLQLAVTLDIHIIGTLLERCTENGEITFYNTAFVCSPTQGIVGKYRKIRVDENTPSPRSNHKKIQLEHYTAGEEVSVFSLDNGIKIGILISLDSTLSEAWCCLADQGAQVIVIPNAAFGKYEASHLEEIISRAVEHNVYVIVINKTGNEPVEDQVVSYFGHSCIITPSGKILKMVNNEEWAELVGTMDLSKPPLYKEITNISTSKRKL</sequence>
<dbReference type="STRING" id="126156.SAMN05421670_2381"/>
<dbReference type="PANTHER" id="PTHR43674">
    <property type="entry name" value="NITRILASE C965.09-RELATED"/>
    <property type="match status" value="1"/>
</dbReference>
<dbReference type="EMBL" id="FOXU01000004">
    <property type="protein sequence ID" value="SFQ51301.1"/>
    <property type="molecule type" value="Genomic_DNA"/>
</dbReference>
<organism evidence="3 4">
    <name type="scientific">Psychrobacillus psychrotolerans</name>
    <dbReference type="NCBI Taxonomy" id="126156"/>
    <lineage>
        <taxon>Bacteria</taxon>
        <taxon>Bacillati</taxon>
        <taxon>Bacillota</taxon>
        <taxon>Bacilli</taxon>
        <taxon>Bacillales</taxon>
        <taxon>Bacillaceae</taxon>
        <taxon>Psychrobacillus</taxon>
    </lineage>
</organism>